<dbReference type="Proteomes" id="UP000430634">
    <property type="component" value="Unassembled WGS sequence"/>
</dbReference>
<proteinExistence type="predicted"/>
<dbReference type="AlphaFoldDB" id="A0A6I3T203"/>
<accession>A0A6I3T203</accession>
<evidence type="ECO:0000259" key="4">
    <source>
        <dbReference type="PROSITE" id="PS51662"/>
    </source>
</evidence>
<reference evidence="5 6" key="1">
    <citation type="submission" date="2019-11" db="EMBL/GenBank/DDBJ databases">
        <title>Type strains purchased from KCTC, JCM and DSMZ.</title>
        <authorList>
            <person name="Lu H."/>
        </authorList>
    </citation>
    <scope>NUCLEOTIDE SEQUENCE [LARGE SCALE GENOMIC DNA]</scope>
    <source>
        <strain evidence="5 6">KCTC 52429</strain>
    </source>
</reference>
<dbReference type="InterPro" id="IPR001789">
    <property type="entry name" value="Sig_transdc_resp-reg_receiver"/>
</dbReference>
<feature type="domain" description="Response regulatory" evidence="3">
    <location>
        <begin position="1"/>
        <end position="125"/>
    </location>
</feature>
<sequence>MFVAEEDFGLWAYSADAEGPGGREALALAAPLGNLKNGPEALALLPRVRPELVISDIGMPDMDGFELLAQLRAAGMAGEGAMPVIALTAFAQPEDRLRALQAGFHDHLSKPVEPAELIAIVGLAAVQRK</sequence>
<dbReference type="InterPro" id="IPR050595">
    <property type="entry name" value="Bact_response_regulator"/>
</dbReference>
<feature type="domain" description="BPP" evidence="4">
    <location>
        <begin position="1"/>
        <end position="129"/>
    </location>
</feature>
<dbReference type="PANTHER" id="PTHR44591">
    <property type="entry name" value="STRESS RESPONSE REGULATOR PROTEIN 1"/>
    <property type="match status" value="1"/>
</dbReference>
<dbReference type="GO" id="GO:0016158">
    <property type="term" value="F:inositol hexakisphosphate 3-phosphatase activity"/>
    <property type="evidence" value="ECO:0007669"/>
    <property type="project" value="InterPro"/>
</dbReference>
<feature type="modified residue" description="4-aspartylphosphate" evidence="2">
    <location>
        <position position="56"/>
    </location>
</feature>
<name>A0A6I3T203_9BURK</name>
<evidence type="ECO:0000259" key="3">
    <source>
        <dbReference type="PROSITE" id="PS50110"/>
    </source>
</evidence>
<dbReference type="InterPro" id="IPR011006">
    <property type="entry name" value="CheY-like_superfamily"/>
</dbReference>
<dbReference type="SUPFAM" id="SSF50956">
    <property type="entry name" value="Thermostable phytase (3-phytase)"/>
    <property type="match status" value="1"/>
</dbReference>
<protein>
    <submittedName>
        <fullName evidence="5">Response regulator</fullName>
    </submittedName>
</protein>
<dbReference type="SMART" id="SM00448">
    <property type="entry name" value="REC"/>
    <property type="match status" value="1"/>
</dbReference>
<dbReference type="PROSITE" id="PS50110">
    <property type="entry name" value="RESPONSE_REGULATORY"/>
    <property type="match status" value="1"/>
</dbReference>
<evidence type="ECO:0000313" key="6">
    <source>
        <dbReference type="Proteomes" id="UP000430634"/>
    </source>
</evidence>
<dbReference type="OrthoDB" id="5421695at2"/>
<dbReference type="PANTHER" id="PTHR44591:SF23">
    <property type="entry name" value="CHEY SUBFAMILY"/>
    <property type="match status" value="1"/>
</dbReference>
<evidence type="ECO:0000313" key="5">
    <source>
        <dbReference type="EMBL" id="MTV55394.1"/>
    </source>
</evidence>
<organism evidence="5 6">
    <name type="scientific">Pseudoduganella buxea</name>
    <dbReference type="NCBI Taxonomy" id="1949069"/>
    <lineage>
        <taxon>Bacteria</taxon>
        <taxon>Pseudomonadati</taxon>
        <taxon>Pseudomonadota</taxon>
        <taxon>Betaproteobacteria</taxon>
        <taxon>Burkholderiales</taxon>
        <taxon>Oxalobacteraceae</taxon>
        <taxon>Telluria group</taxon>
        <taxon>Pseudoduganella</taxon>
    </lineage>
</organism>
<keyword evidence="1 2" id="KW-0597">Phosphoprotein</keyword>
<gene>
    <name evidence="5" type="ORF">GM672_21960</name>
</gene>
<dbReference type="EMBL" id="WNKZ01000082">
    <property type="protein sequence ID" value="MTV55394.1"/>
    <property type="molecule type" value="Genomic_DNA"/>
</dbReference>
<dbReference type="SUPFAM" id="SSF52172">
    <property type="entry name" value="CheY-like"/>
    <property type="match status" value="1"/>
</dbReference>
<dbReference type="GO" id="GO:0000160">
    <property type="term" value="P:phosphorelay signal transduction system"/>
    <property type="evidence" value="ECO:0007669"/>
    <property type="project" value="InterPro"/>
</dbReference>
<evidence type="ECO:0000256" key="1">
    <source>
        <dbReference type="ARBA" id="ARBA00022553"/>
    </source>
</evidence>
<comment type="caution">
    <text evidence="5">The sequence shown here is derived from an EMBL/GenBank/DDBJ whole genome shotgun (WGS) entry which is preliminary data.</text>
</comment>
<evidence type="ECO:0000256" key="2">
    <source>
        <dbReference type="PROSITE-ProRule" id="PRU00169"/>
    </source>
</evidence>
<dbReference type="InterPro" id="IPR003431">
    <property type="entry name" value="B-propeller_Phytase"/>
</dbReference>
<dbReference type="Pfam" id="PF00072">
    <property type="entry name" value="Response_reg"/>
    <property type="match status" value="1"/>
</dbReference>
<dbReference type="Gene3D" id="3.40.50.2300">
    <property type="match status" value="1"/>
</dbReference>
<dbReference type="PROSITE" id="PS51662">
    <property type="entry name" value="BP_PHYTASE"/>
    <property type="match status" value="1"/>
</dbReference>